<dbReference type="AlphaFoldDB" id="A0AAN8FTK5"/>
<feature type="signal peptide" evidence="1">
    <location>
        <begin position="1"/>
        <end position="19"/>
    </location>
</feature>
<gene>
    <name evidence="2" type="ORF">GCK32_013470</name>
</gene>
<feature type="chain" id="PRO_5042934989" evidence="1">
    <location>
        <begin position="20"/>
        <end position="37"/>
    </location>
</feature>
<evidence type="ECO:0000256" key="1">
    <source>
        <dbReference type="SAM" id="SignalP"/>
    </source>
</evidence>
<proteinExistence type="predicted"/>
<dbReference type="EMBL" id="WIXE01019700">
    <property type="protein sequence ID" value="KAK5969818.1"/>
    <property type="molecule type" value="Genomic_DNA"/>
</dbReference>
<evidence type="ECO:0000313" key="3">
    <source>
        <dbReference type="Proteomes" id="UP001331761"/>
    </source>
</evidence>
<sequence>MKLIVVLLLISLGINGTTTIKKRENVSSSSTKAVEAT</sequence>
<comment type="caution">
    <text evidence="2">The sequence shown here is derived from an EMBL/GenBank/DDBJ whole genome shotgun (WGS) entry which is preliminary data.</text>
</comment>
<protein>
    <submittedName>
        <fullName evidence="2">Uncharacterized protein</fullName>
    </submittedName>
</protein>
<keyword evidence="1" id="KW-0732">Signal</keyword>
<evidence type="ECO:0000313" key="2">
    <source>
        <dbReference type="EMBL" id="KAK5969818.1"/>
    </source>
</evidence>
<reference evidence="2 3" key="1">
    <citation type="submission" date="2019-10" db="EMBL/GenBank/DDBJ databases">
        <title>Assembly and Annotation for the nematode Trichostrongylus colubriformis.</title>
        <authorList>
            <person name="Martin J."/>
        </authorList>
    </citation>
    <scope>NUCLEOTIDE SEQUENCE [LARGE SCALE GENOMIC DNA]</scope>
    <source>
        <strain evidence="2">G859</strain>
        <tissue evidence="2">Whole worm</tissue>
    </source>
</reference>
<keyword evidence="3" id="KW-1185">Reference proteome</keyword>
<dbReference type="Proteomes" id="UP001331761">
    <property type="component" value="Unassembled WGS sequence"/>
</dbReference>
<name>A0AAN8FTK5_TRICO</name>
<organism evidence="2 3">
    <name type="scientific">Trichostrongylus colubriformis</name>
    <name type="common">Black scour worm</name>
    <dbReference type="NCBI Taxonomy" id="6319"/>
    <lineage>
        <taxon>Eukaryota</taxon>
        <taxon>Metazoa</taxon>
        <taxon>Ecdysozoa</taxon>
        <taxon>Nematoda</taxon>
        <taxon>Chromadorea</taxon>
        <taxon>Rhabditida</taxon>
        <taxon>Rhabditina</taxon>
        <taxon>Rhabditomorpha</taxon>
        <taxon>Strongyloidea</taxon>
        <taxon>Trichostrongylidae</taxon>
        <taxon>Trichostrongylus</taxon>
    </lineage>
</organism>
<accession>A0AAN8FTK5</accession>